<dbReference type="GO" id="GO:0005975">
    <property type="term" value="P:carbohydrate metabolic process"/>
    <property type="evidence" value="ECO:0007669"/>
    <property type="project" value="InterPro"/>
</dbReference>
<evidence type="ECO:0000313" key="1">
    <source>
        <dbReference type="EMBL" id="NER13244.1"/>
    </source>
</evidence>
<gene>
    <name evidence="1" type="ORF">GWK08_07320</name>
</gene>
<dbReference type="AlphaFoldDB" id="A0A6P0UJ48"/>
<comment type="caution">
    <text evidence="1">The sequence shown here is derived from an EMBL/GenBank/DDBJ whole genome shotgun (WGS) entry which is preliminary data.</text>
</comment>
<name>A0A6P0UJ48_9FLAO</name>
<proteinExistence type="predicted"/>
<dbReference type="RefSeq" id="WP_163606238.1">
    <property type="nucleotide sequence ID" value="NZ_JAABOO010000001.1"/>
</dbReference>
<dbReference type="EMBL" id="JAABOO010000001">
    <property type="protein sequence ID" value="NER13244.1"/>
    <property type="molecule type" value="Genomic_DNA"/>
</dbReference>
<keyword evidence="2" id="KW-1185">Reference proteome</keyword>
<evidence type="ECO:0000313" key="2">
    <source>
        <dbReference type="Proteomes" id="UP000468581"/>
    </source>
</evidence>
<accession>A0A6P0UJ48</accession>
<dbReference type="InterPro" id="IPR011330">
    <property type="entry name" value="Glyco_hydro/deAcase_b/a-brl"/>
</dbReference>
<reference evidence="1 2" key="1">
    <citation type="submission" date="2020-01" db="EMBL/GenBank/DDBJ databases">
        <title>Leptobacterium flavescens.</title>
        <authorList>
            <person name="Wang G."/>
        </authorList>
    </citation>
    <scope>NUCLEOTIDE SEQUENCE [LARGE SCALE GENOMIC DNA]</scope>
    <source>
        <strain evidence="1 2">KCTC 22160</strain>
    </source>
</reference>
<organism evidence="1 2">
    <name type="scientific">Leptobacterium flavescens</name>
    <dbReference type="NCBI Taxonomy" id="472055"/>
    <lineage>
        <taxon>Bacteria</taxon>
        <taxon>Pseudomonadati</taxon>
        <taxon>Bacteroidota</taxon>
        <taxon>Flavobacteriia</taxon>
        <taxon>Flavobacteriales</taxon>
        <taxon>Flavobacteriaceae</taxon>
        <taxon>Leptobacterium</taxon>
    </lineage>
</organism>
<dbReference type="Proteomes" id="UP000468581">
    <property type="component" value="Unassembled WGS sequence"/>
</dbReference>
<dbReference type="Gene3D" id="3.20.20.370">
    <property type="entry name" value="Glycoside hydrolase/deacetylase"/>
    <property type="match status" value="1"/>
</dbReference>
<dbReference type="SUPFAM" id="SSF88713">
    <property type="entry name" value="Glycoside hydrolase/deacetylase"/>
    <property type="match status" value="1"/>
</dbReference>
<dbReference type="CDD" id="cd10932">
    <property type="entry name" value="CE4_u8"/>
    <property type="match status" value="1"/>
</dbReference>
<evidence type="ECO:0008006" key="3">
    <source>
        <dbReference type="Google" id="ProtNLM"/>
    </source>
</evidence>
<sequence>MKILITLDYELFFGESGTPEKCIIEPTKHLVNIANKYNFKCVFFVDAGYLVKLKKEYLRFPKLREDYELVASQIKELSDSGHEIQLHIHPHWEDSFYDGNRWIFNLNRFRLSDFEHQDIDRIVYEYKSELEELSGKKVFAYRAGGWCIQPFNKTKDVFIKNGISMDSTVFFNGSNSTKTQWFDFTKAPNKSFWKFDTDPCIENDKGYFTEIPISSVKVSPVFYWKFIFLKFFGKDKYKSYGDGSSSGMSKLQIIKMLLLPSYSVVSMDGFKASLLKRALSERKKNSENDNFVVIGHPKAFSKYSLNEFDDFLASALSKENSIITYKNILDRDK</sequence>
<protein>
    <recommendedName>
        <fullName evidence="3">NodB homology domain-containing protein</fullName>
    </recommendedName>
</protein>